<reference evidence="2" key="1">
    <citation type="submission" date="2023-05" db="EMBL/GenBank/DDBJ databases">
        <title>Cataloging the Phylogenetic Diversity of Human Bladder Bacteria.</title>
        <authorList>
            <person name="Du J."/>
        </authorList>
    </citation>
    <scope>NUCLEOTIDE SEQUENCE</scope>
    <source>
        <strain evidence="2">UMB9226</strain>
    </source>
</reference>
<comment type="caution">
    <text evidence="2">The sequence shown here is derived from an EMBL/GenBank/DDBJ whole genome shotgun (WGS) entry which is preliminary data.</text>
</comment>
<sequence>MKLLSEDEDEYHDFKLEWYTKHQKDEMIKDIFSFVNTFHHKDSYIILGVRDSDRKIIGVENDKNRLNTEKLTSYLDMLPIANQSIPRVLVKTIKLFGHDVDVIIIRNTNDVPLYLSEDFHPKACRYSIKAGQIFIRLNDRETDIRKTARDYQVEKLWKKRFGLDLPIDQQYKIKLLDVRNWEYFENDQVGFRYNIDPDYCMYLVDDTEKRFRVESYSLSQWRTKMDWQILKLMYRNRLIKNILVIWLDGGRFITVAPKIAVLKQGQFDEMLTFQCIYADTLDFFVENFLFTHENYSTSSDYLQRSHLLKDIVVFKDENQRKHVIKLLKDKIPQIQIKVQPSDEQIKKYREKLSIDFNNGDTEYTDDNIRHMCKEKNVSEFINNFIDYETDIERPSLLFLD</sequence>
<name>A0AAW6XGK0_9LACO</name>
<evidence type="ECO:0000313" key="2">
    <source>
        <dbReference type="EMBL" id="MDK6501955.1"/>
    </source>
</evidence>
<evidence type="ECO:0000259" key="1">
    <source>
        <dbReference type="Pfam" id="PF04326"/>
    </source>
</evidence>
<dbReference type="AlphaFoldDB" id="A0AAW6XGK0"/>
<evidence type="ECO:0000313" key="3">
    <source>
        <dbReference type="Proteomes" id="UP001230300"/>
    </source>
</evidence>
<dbReference type="GO" id="GO:0005524">
    <property type="term" value="F:ATP binding"/>
    <property type="evidence" value="ECO:0007669"/>
    <property type="project" value="UniProtKB-KW"/>
</dbReference>
<dbReference type="Pfam" id="PF04326">
    <property type="entry name" value="SLFN_AlbA_2"/>
    <property type="match status" value="1"/>
</dbReference>
<protein>
    <submittedName>
        <fullName evidence="2">ATP-binding protein</fullName>
    </submittedName>
</protein>
<gene>
    <name evidence="2" type="ORF">QP235_01825</name>
</gene>
<feature type="domain" description="Schlafen AlbA-2" evidence="1">
    <location>
        <begin position="8"/>
        <end position="141"/>
    </location>
</feature>
<dbReference type="Gene3D" id="3.30.950.30">
    <property type="entry name" value="Schlafen, AAA domain"/>
    <property type="match status" value="1"/>
</dbReference>
<proteinExistence type="predicted"/>
<keyword evidence="2" id="KW-0067">ATP-binding</keyword>
<dbReference type="InterPro" id="IPR007421">
    <property type="entry name" value="Schlafen_AlbA_2_dom"/>
</dbReference>
<organism evidence="2 3">
    <name type="scientific">Lactobacillus crispatus</name>
    <dbReference type="NCBI Taxonomy" id="47770"/>
    <lineage>
        <taxon>Bacteria</taxon>
        <taxon>Bacillati</taxon>
        <taxon>Bacillota</taxon>
        <taxon>Bacilli</taxon>
        <taxon>Lactobacillales</taxon>
        <taxon>Lactobacillaceae</taxon>
        <taxon>Lactobacillus</taxon>
    </lineage>
</organism>
<keyword evidence="2" id="KW-0547">Nucleotide-binding</keyword>
<dbReference type="Proteomes" id="UP001230300">
    <property type="component" value="Unassembled WGS sequence"/>
</dbReference>
<accession>A0AAW6XGK0</accession>
<dbReference type="RefSeq" id="WP_158227697.1">
    <property type="nucleotide sequence ID" value="NZ_JASOGN010000004.1"/>
</dbReference>
<dbReference type="EMBL" id="JASOGN010000004">
    <property type="protein sequence ID" value="MDK6501955.1"/>
    <property type="molecule type" value="Genomic_DNA"/>
</dbReference>
<dbReference type="InterPro" id="IPR038461">
    <property type="entry name" value="Schlafen_AlbA_2_dom_sf"/>
</dbReference>